<evidence type="ECO:0000313" key="2">
    <source>
        <dbReference type="EMBL" id="GIQ91062.1"/>
    </source>
</evidence>
<evidence type="ECO:0008006" key="4">
    <source>
        <dbReference type="Google" id="ProtNLM"/>
    </source>
</evidence>
<dbReference type="InterPro" id="IPR011009">
    <property type="entry name" value="Kinase-like_dom_sf"/>
</dbReference>
<proteinExistence type="predicted"/>
<keyword evidence="3" id="KW-1185">Reference proteome</keyword>
<evidence type="ECO:0000313" key="3">
    <source>
        <dbReference type="Proteomes" id="UP000265618"/>
    </source>
</evidence>
<accession>A0A9K3GPY9</accession>
<name>A0A9K3GPY9_9EUKA</name>
<keyword evidence="1" id="KW-0547">Nucleotide-binding</keyword>
<dbReference type="EMBL" id="BDIP01007086">
    <property type="protein sequence ID" value="GIQ91062.1"/>
    <property type="molecule type" value="Genomic_DNA"/>
</dbReference>
<reference evidence="2 3" key="1">
    <citation type="journal article" date="2018" name="PLoS ONE">
        <title>The draft genome of Kipferlia bialata reveals reductive genome evolution in fornicate parasites.</title>
        <authorList>
            <person name="Tanifuji G."/>
            <person name="Takabayashi S."/>
            <person name="Kume K."/>
            <person name="Takagi M."/>
            <person name="Nakayama T."/>
            <person name="Kamikawa R."/>
            <person name="Inagaki Y."/>
            <person name="Hashimoto T."/>
        </authorList>
    </citation>
    <scope>NUCLEOTIDE SEQUENCE [LARGE SCALE GENOMIC DNA]</scope>
    <source>
        <strain evidence="2">NY0173</strain>
    </source>
</reference>
<dbReference type="Gene3D" id="3.30.200.20">
    <property type="entry name" value="Phosphorylase Kinase, domain 1"/>
    <property type="match status" value="1"/>
</dbReference>
<keyword evidence="1" id="KW-0067">ATP-binding</keyword>
<dbReference type="AlphaFoldDB" id="A0A9K3GPY9"/>
<dbReference type="SUPFAM" id="SSF56112">
    <property type="entry name" value="Protein kinase-like (PK-like)"/>
    <property type="match status" value="1"/>
</dbReference>
<gene>
    <name evidence="2" type="ORF">KIPB_014130</name>
</gene>
<feature type="binding site" evidence="1">
    <location>
        <position position="59"/>
    </location>
    <ligand>
        <name>ATP</name>
        <dbReference type="ChEBI" id="CHEBI:30616"/>
    </ligand>
</feature>
<evidence type="ECO:0000256" key="1">
    <source>
        <dbReference type="PROSITE-ProRule" id="PRU10141"/>
    </source>
</evidence>
<sequence length="76" mass="8166">MVAPVAPGTDIVSQLYSGFERRCLTDTYNLEANGDLGEGCFGMVRLCTRKDDGTRVAVKMIKDLAAGGKELARLTV</sequence>
<dbReference type="InterPro" id="IPR017441">
    <property type="entry name" value="Protein_kinase_ATP_BS"/>
</dbReference>
<dbReference type="GO" id="GO:0005524">
    <property type="term" value="F:ATP binding"/>
    <property type="evidence" value="ECO:0007669"/>
    <property type="project" value="UniProtKB-UniRule"/>
</dbReference>
<comment type="caution">
    <text evidence="2">The sequence shown here is derived from an EMBL/GenBank/DDBJ whole genome shotgun (WGS) entry which is preliminary data.</text>
</comment>
<feature type="non-terminal residue" evidence="2">
    <location>
        <position position="1"/>
    </location>
</feature>
<protein>
    <recommendedName>
        <fullName evidence="4">Protein kinase domain-containing protein</fullName>
    </recommendedName>
</protein>
<dbReference type="PROSITE" id="PS00107">
    <property type="entry name" value="PROTEIN_KINASE_ATP"/>
    <property type="match status" value="1"/>
</dbReference>
<organism evidence="2 3">
    <name type="scientific">Kipferlia bialata</name>
    <dbReference type="NCBI Taxonomy" id="797122"/>
    <lineage>
        <taxon>Eukaryota</taxon>
        <taxon>Metamonada</taxon>
        <taxon>Carpediemonas-like organisms</taxon>
        <taxon>Kipferlia</taxon>
    </lineage>
</organism>
<dbReference type="Proteomes" id="UP000265618">
    <property type="component" value="Unassembled WGS sequence"/>
</dbReference>